<proteinExistence type="predicted"/>
<dbReference type="PANTHER" id="PTHR10314">
    <property type="entry name" value="CYSTATHIONINE BETA-SYNTHASE"/>
    <property type="match status" value="1"/>
</dbReference>
<keyword evidence="5" id="KW-0378">Hydrolase</keyword>
<dbReference type="PRINTS" id="PR01233">
    <property type="entry name" value="JOSEPHIN"/>
</dbReference>
<comment type="catalytic activity">
    <reaction evidence="1">
        <text>Thiol-dependent hydrolysis of ester, thioester, amide, peptide and isopeptide bonds formed by the C-terminal Gly of ubiquitin (a 76-residue protein attached to proteins as an intracellular targeting signal).</text>
        <dbReference type="EC" id="3.4.19.12"/>
    </reaction>
</comment>
<dbReference type="EMBL" id="JAVYJV010000051">
    <property type="protein sequence ID" value="KAK4337146.1"/>
    <property type="molecule type" value="Genomic_DNA"/>
</dbReference>
<dbReference type="InterPro" id="IPR050214">
    <property type="entry name" value="Cys_Synth/Cystath_Beta-Synth"/>
</dbReference>
<evidence type="ECO:0000256" key="1">
    <source>
        <dbReference type="ARBA" id="ARBA00000707"/>
    </source>
</evidence>
<evidence type="ECO:0000313" key="7">
    <source>
        <dbReference type="EMBL" id="KAK4337146.1"/>
    </source>
</evidence>
<dbReference type="InterPro" id="IPR006155">
    <property type="entry name" value="Josephin"/>
</dbReference>
<dbReference type="CDD" id="cd01561">
    <property type="entry name" value="CBS_like"/>
    <property type="match status" value="1"/>
</dbReference>
<evidence type="ECO:0000256" key="3">
    <source>
        <dbReference type="ARBA" id="ARBA00022670"/>
    </source>
</evidence>
<reference evidence="7" key="1">
    <citation type="submission" date="2023-12" db="EMBL/GenBank/DDBJ databases">
        <title>Genome assembly of Anisodus tanguticus.</title>
        <authorList>
            <person name="Wang Y.-J."/>
        </authorList>
    </citation>
    <scope>NUCLEOTIDE SEQUENCE</scope>
    <source>
        <strain evidence="7">KB-2021</strain>
        <tissue evidence="7">Leaf</tissue>
    </source>
</reference>
<dbReference type="EC" id="3.4.19.12" evidence="2"/>
<dbReference type="SMART" id="SM01246">
    <property type="entry name" value="Josephin"/>
    <property type="match status" value="1"/>
</dbReference>
<gene>
    <name evidence="7" type="ORF">RND71_043364</name>
</gene>
<dbReference type="GO" id="GO:0004843">
    <property type="term" value="F:cysteine-type deubiquitinase activity"/>
    <property type="evidence" value="ECO:0007669"/>
    <property type="project" value="UniProtKB-EC"/>
</dbReference>
<evidence type="ECO:0000313" key="8">
    <source>
        <dbReference type="Proteomes" id="UP001291623"/>
    </source>
</evidence>
<organism evidence="7 8">
    <name type="scientific">Anisodus tanguticus</name>
    <dbReference type="NCBI Taxonomy" id="243964"/>
    <lineage>
        <taxon>Eukaryota</taxon>
        <taxon>Viridiplantae</taxon>
        <taxon>Streptophyta</taxon>
        <taxon>Embryophyta</taxon>
        <taxon>Tracheophyta</taxon>
        <taxon>Spermatophyta</taxon>
        <taxon>Magnoliopsida</taxon>
        <taxon>eudicotyledons</taxon>
        <taxon>Gunneridae</taxon>
        <taxon>Pentapetalae</taxon>
        <taxon>asterids</taxon>
        <taxon>lamiids</taxon>
        <taxon>Solanales</taxon>
        <taxon>Solanaceae</taxon>
        <taxon>Solanoideae</taxon>
        <taxon>Hyoscyameae</taxon>
        <taxon>Anisodus</taxon>
    </lineage>
</organism>
<dbReference type="PROSITE" id="PS50330">
    <property type="entry name" value="UIM"/>
    <property type="match status" value="1"/>
</dbReference>
<dbReference type="GO" id="GO:0016579">
    <property type="term" value="P:protein deubiquitination"/>
    <property type="evidence" value="ECO:0007669"/>
    <property type="project" value="InterPro"/>
</dbReference>
<sequence length="493" mass="54377">MQTENLNKRFEGVTDSVLDLIGNTPLLALDRLWTGPGRLLAKCEFLNPTHSLKDRSALYMIQKAKELGYVKDGQGFIEFTSGNQGTGLAMVANVLKHPFTAIMSKGNSDQRKIMMKGLGAELLLVDQVNGKPGSVTSEDKAAMRAFGLDYAAKNPDKYLCNQFENELNVLSHYETTGPEIYKQTNGKIDAFCMTVGTAGCFMGVSKYLKEKNPNIKAFCVEPEGCQPIKGLEITKPLHLLQGSGYGAVPFHFKHEYLDEALAVSEEDVLEIKKKLGKEEGLFLGYTAAANVAASLNLLKSGKLGDNPTVVTILCDTAMIANQIDQQERETMAEGGTNSEEYRKFINNPSRNMDDTGFFSIQVITKALKVWNLDLIVYNSKHEIALDANLDPTDEVLSKITVEQKIKPQLIGKEQKNKNISKLASTEEDSLNLAIQQSLLQSNEDSDRHLKTAISLSMQEACTSNIAKTSSINSLENLTEEQLLEKAIKMSMEQ</sequence>
<keyword evidence="8" id="KW-1185">Reference proteome</keyword>
<protein>
    <recommendedName>
        <fullName evidence="2">ubiquitinyl hydrolase 1</fullName>
        <ecNumber evidence="2">3.4.19.12</ecNumber>
    </recommendedName>
</protein>
<evidence type="ECO:0000256" key="5">
    <source>
        <dbReference type="ARBA" id="ARBA00022801"/>
    </source>
</evidence>
<comment type="caution">
    <text evidence="7">The sequence shown here is derived from an EMBL/GenBank/DDBJ whole genome shotgun (WGS) entry which is preliminary data.</text>
</comment>
<dbReference type="GO" id="GO:0006508">
    <property type="term" value="P:proteolysis"/>
    <property type="evidence" value="ECO:0007669"/>
    <property type="project" value="UniProtKB-KW"/>
</dbReference>
<keyword evidence="3" id="KW-0645">Protease</keyword>
<dbReference type="Pfam" id="PF00291">
    <property type="entry name" value="PALP"/>
    <property type="match status" value="1"/>
</dbReference>
<dbReference type="InterPro" id="IPR001926">
    <property type="entry name" value="TrpB-like_PALP"/>
</dbReference>
<keyword evidence="4" id="KW-0833">Ubl conjugation pathway</keyword>
<dbReference type="Gene3D" id="1.10.287.10">
    <property type="entry name" value="S15/NS1, RNA-binding"/>
    <property type="match status" value="1"/>
</dbReference>
<dbReference type="Gene3D" id="3.40.50.1100">
    <property type="match status" value="2"/>
</dbReference>
<dbReference type="Proteomes" id="UP001291623">
    <property type="component" value="Unassembled WGS sequence"/>
</dbReference>
<evidence type="ECO:0000259" key="6">
    <source>
        <dbReference type="SMART" id="SM01246"/>
    </source>
</evidence>
<feature type="domain" description="Josephin" evidence="6">
    <location>
        <begin position="313"/>
        <end position="437"/>
    </location>
</feature>
<evidence type="ECO:0000256" key="2">
    <source>
        <dbReference type="ARBA" id="ARBA00012759"/>
    </source>
</evidence>
<accession>A0AAE1QP24</accession>
<dbReference type="InterPro" id="IPR036052">
    <property type="entry name" value="TrpB-like_PALP_sf"/>
</dbReference>
<evidence type="ECO:0000256" key="4">
    <source>
        <dbReference type="ARBA" id="ARBA00022786"/>
    </source>
</evidence>
<dbReference type="SUPFAM" id="SSF53686">
    <property type="entry name" value="Tryptophan synthase beta subunit-like PLP-dependent enzymes"/>
    <property type="match status" value="1"/>
</dbReference>
<name>A0AAE1QP24_9SOLA</name>
<dbReference type="AlphaFoldDB" id="A0AAE1QP24"/>
<dbReference type="InterPro" id="IPR003903">
    <property type="entry name" value="UIM_dom"/>
</dbReference>
<dbReference type="Pfam" id="PF02099">
    <property type="entry name" value="Josephin"/>
    <property type="match status" value="1"/>
</dbReference>